<accession>A0A5C6YTI6</accession>
<dbReference type="CDD" id="cd03801">
    <property type="entry name" value="GT4_PimA-like"/>
    <property type="match status" value="1"/>
</dbReference>
<dbReference type="Pfam" id="PF13439">
    <property type="entry name" value="Glyco_transf_4"/>
    <property type="match status" value="1"/>
</dbReference>
<dbReference type="Gene3D" id="3.40.50.2000">
    <property type="entry name" value="Glycogen Phosphorylase B"/>
    <property type="match status" value="2"/>
</dbReference>
<dbReference type="PANTHER" id="PTHR45947">
    <property type="entry name" value="SULFOQUINOVOSYL TRANSFERASE SQD2"/>
    <property type="match status" value="1"/>
</dbReference>
<evidence type="ECO:0000313" key="3">
    <source>
        <dbReference type="EMBL" id="TXD70283.1"/>
    </source>
</evidence>
<gene>
    <name evidence="3" type="ORF">ESV24_03725</name>
</gene>
<evidence type="ECO:0000259" key="1">
    <source>
        <dbReference type="Pfam" id="PF00534"/>
    </source>
</evidence>
<keyword evidence="4" id="KW-1185">Reference proteome</keyword>
<dbReference type="EMBL" id="VORU01000002">
    <property type="protein sequence ID" value="TXD70283.1"/>
    <property type="molecule type" value="Genomic_DNA"/>
</dbReference>
<dbReference type="InterPro" id="IPR001296">
    <property type="entry name" value="Glyco_trans_1"/>
</dbReference>
<dbReference type="OrthoDB" id="1522162at2"/>
<evidence type="ECO:0000313" key="4">
    <source>
        <dbReference type="Proteomes" id="UP000321945"/>
    </source>
</evidence>
<dbReference type="Pfam" id="PF00534">
    <property type="entry name" value="Glycos_transf_1"/>
    <property type="match status" value="1"/>
</dbReference>
<proteinExistence type="predicted"/>
<comment type="caution">
    <text evidence="3">The sequence shown here is derived from an EMBL/GenBank/DDBJ whole genome shotgun (WGS) entry which is preliminary data.</text>
</comment>
<evidence type="ECO:0000259" key="2">
    <source>
        <dbReference type="Pfam" id="PF13439"/>
    </source>
</evidence>
<dbReference type="PANTHER" id="PTHR45947:SF3">
    <property type="entry name" value="SULFOQUINOVOSYL TRANSFERASE SQD2"/>
    <property type="match status" value="1"/>
</dbReference>
<sequence length="359" mass="40386">MKIFLISNMYPSKTDPLFGVFVKNFREELENRGVDFAAVSVIEGKRFHRIQKLFTYLKYYLSIAYNYIFKNYNCVYVHVITHNSPIMAFLLLIFGKKKPLVINVHGDDVISSKGKKIDRLNRFVLKKADLIVVPSSYFKQLVVANYPFLRAKRILVSPSAGVDIEKFYPVPRAENTIPIIGMISRIDAGKGWDIFLDALAVLKNANVGFISKIAGQGLEQQAMQKKIIDLNLTDNVSFLGLIKQDKLVHLYNELDIMVFPTQKSESLGLVGLEAMACKVPVIGSNIAGLKTYISHTVNGFLFSPGDAGALAENIMNFLDLSGVDKDQMRNAAYRTAKDYESKIVMDNLHKNLEKLCTKN</sequence>
<dbReference type="AlphaFoldDB" id="A0A5C6YTI6"/>
<dbReference type="GO" id="GO:0016757">
    <property type="term" value="F:glycosyltransferase activity"/>
    <property type="evidence" value="ECO:0007669"/>
    <property type="project" value="InterPro"/>
</dbReference>
<organism evidence="3 4">
    <name type="scientific">Aequorivita lipolytica</name>
    <dbReference type="NCBI Taxonomy" id="153267"/>
    <lineage>
        <taxon>Bacteria</taxon>
        <taxon>Pseudomonadati</taxon>
        <taxon>Bacteroidota</taxon>
        <taxon>Flavobacteriia</taxon>
        <taxon>Flavobacteriales</taxon>
        <taxon>Flavobacteriaceae</taxon>
        <taxon>Aequorivita</taxon>
    </lineage>
</organism>
<reference evidence="3 4" key="1">
    <citation type="submission" date="2019-08" db="EMBL/GenBank/DDBJ databases">
        <title>Genome of Aequorivita lipolytica Y10-2 (type strain).</title>
        <authorList>
            <person name="Bowman J.P."/>
        </authorList>
    </citation>
    <scope>NUCLEOTIDE SEQUENCE [LARGE SCALE GENOMIC DNA]</scope>
    <source>
        <strain evidence="3 4">Y10-2</strain>
    </source>
</reference>
<dbReference type="InterPro" id="IPR050194">
    <property type="entry name" value="Glycosyltransferase_grp1"/>
</dbReference>
<dbReference type="InterPro" id="IPR028098">
    <property type="entry name" value="Glyco_trans_4-like_N"/>
</dbReference>
<dbReference type="RefSeq" id="WP_111815320.1">
    <property type="nucleotide sequence ID" value="NZ_CBCRZQ010000003.1"/>
</dbReference>
<dbReference type="SUPFAM" id="SSF53756">
    <property type="entry name" value="UDP-Glycosyltransferase/glycogen phosphorylase"/>
    <property type="match status" value="1"/>
</dbReference>
<name>A0A5C6YTI6_9FLAO</name>
<protein>
    <submittedName>
        <fullName evidence="3">Glycosyltransferase family 4 protein</fullName>
    </submittedName>
</protein>
<feature type="domain" description="Glycosyltransferase subfamily 4-like N-terminal" evidence="2">
    <location>
        <begin position="45"/>
        <end position="158"/>
    </location>
</feature>
<keyword evidence="3" id="KW-0808">Transferase</keyword>
<dbReference type="Proteomes" id="UP000321945">
    <property type="component" value="Unassembled WGS sequence"/>
</dbReference>
<feature type="domain" description="Glycosyl transferase family 1" evidence="1">
    <location>
        <begin position="172"/>
        <end position="333"/>
    </location>
</feature>